<dbReference type="OrthoDB" id="10601542at2759"/>
<accession>A0A078B0X8</accession>
<dbReference type="SUPFAM" id="SSF54768">
    <property type="entry name" value="dsRNA-binding domain-like"/>
    <property type="match status" value="2"/>
</dbReference>
<proteinExistence type="predicted"/>
<evidence type="ECO:0000313" key="4">
    <source>
        <dbReference type="Proteomes" id="UP000039865"/>
    </source>
</evidence>
<dbReference type="PROSITE" id="PS50137">
    <property type="entry name" value="DS_RBD"/>
    <property type="match status" value="1"/>
</dbReference>
<gene>
    <name evidence="3" type="primary">Contig15274.g16270</name>
    <name evidence="3" type="ORF">STYLEM_17332</name>
</gene>
<evidence type="ECO:0000256" key="1">
    <source>
        <dbReference type="PROSITE-ProRule" id="PRU00266"/>
    </source>
</evidence>
<organism evidence="3 4">
    <name type="scientific">Stylonychia lemnae</name>
    <name type="common">Ciliate</name>
    <dbReference type="NCBI Taxonomy" id="5949"/>
    <lineage>
        <taxon>Eukaryota</taxon>
        <taxon>Sar</taxon>
        <taxon>Alveolata</taxon>
        <taxon>Ciliophora</taxon>
        <taxon>Intramacronucleata</taxon>
        <taxon>Spirotrichea</taxon>
        <taxon>Stichotrichia</taxon>
        <taxon>Sporadotrichida</taxon>
        <taxon>Oxytrichidae</taxon>
        <taxon>Stylonychinae</taxon>
        <taxon>Stylonychia</taxon>
    </lineage>
</organism>
<keyword evidence="4" id="KW-1185">Reference proteome</keyword>
<feature type="domain" description="DRBM" evidence="2">
    <location>
        <begin position="117"/>
        <end position="146"/>
    </location>
</feature>
<evidence type="ECO:0000259" key="2">
    <source>
        <dbReference type="PROSITE" id="PS50137"/>
    </source>
</evidence>
<name>A0A078B0X8_STYLE</name>
<dbReference type="Proteomes" id="UP000039865">
    <property type="component" value="Unassembled WGS sequence"/>
</dbReference>
<dbReference type="InterPro" id="IPR014720">
    <property type="entry name" value="dsRBD_dom"/>
</dbReference>
<keyword evidence="1" id="KW-0694">RNA-binding</keyword>
<dbReference type="Gene3D" id="3.30.160.20">
    <property type="match status" value="2"/>
</dbReference>
<evidence type="ECO:0000313" key="3">
    <source>
        <dbReference type="EMBL" id="CDW88214.1"/>
    </source>
</evidence>
<dbReference type="InParanoid" id="A0A078B0X8"/>
<dbReference type="AlphaFoldDB" id="A0A078B0X8"/>
<reference evidence="3 4" key="1">
    <citation type="submission" date="2014-06" db="EMBL/GenBank/DDBJ databases">
        <authorList>
            <person name="Swart Estienne"/>
        </authorList>
    </citation>
    <scope>NUCLEOTIDE SEQUENCE [LARGE SCALE GENOMIC DNA]</scope>
    <source>
        <strain evidence="3 4">130c</strain>
    </source>
</reference>
<dbReference type="EMBL" id="CCKQ01016341">
    <property type="protein sequence ID" value="CDW88214.1"/>
    <property type="molecule type" value="Genomic_DNA"/>
</dbReference>
<dbReference type="GO" id="GO:0003723">
    <property type="term" value="F:RNA binding"/>
    <property type="evidence" value="ECO:0007669"/>
    <property type="project" value="UniProtKB-UniRule"/>
</dbReference>
<protein>
    <recommendedName>
        <fullName evidence="2">DRBM domain-containing protein</fullName>
    </recommendedName>
</protein>
<sequence length="361" mass="41414">MVRQKLKFSNYQLKNGMLGLKLDNKKIKLEIEKMKKSLNLTDNHKLIDENDEAIKEKQQIIQTENQKLLKELQSSLSNLNLKLNEEMNDVLREITDETSLINELAGQFFQSIPHFQESRAMGKGVGQNKKQAKTNAAINALKLICPDIYEQWKAKFNGEKLQNEVQLLSNDANQSKNFKLNPEIKSNENTQNLNDDKMIIDQAQFELPYDNKLLAQTQIDNASLSANSATNIFVDEDDEGVLVYDCKLDDPQLMTGKKHLCEKYTPLTVIKALEGKHKKLSFQEAVAESKDLKKNVNVYTCTFQLKGYDRVGTHTDFNKNRARQMAAQKFLKALFPTDFTWKAVERLVQSSKEPLRLLLDL</sequence>